<feature type="region of interest" description="Disordered" evidence="1">
    <location>
        <begin position="47"/>
        <end position="99"/>
    </location>
</feature>
<reference evidence="3 4" key="1">
    <citation type="journal article" date="2021" name="Nat. Plants">
        <title>The Taxus genome provides insights into paclitaxel biosynthesis.</title>
        <authorList>
            <person name="Xiong X."/>
            <person name="Gou J."/>
            <person name="Liao Q."/>
            <person name="Li Y."/>
            <person name="Zhou Q."/>
            <person name="Bi G."/>
            <person name="Li C."/>
            <person name="Du R."/>
            <person name="Wang X."/>
            <person name="Sun T."/>
            <person name="Guo L."/>
            <person name="Liang H."/>
            <person name="Lu P."/>
            <person name="Wu Y."/>
            <person name="Zhang Z."/>
            <person name="Ro D.K."/>
            <person name="Shang Y."/>
            <person name="Huang S."/>
            <person name="Yan J."/>
        </authorList>
    </citation>
    <scope>NUCLEOTIDE SEQUENCE [LARGE SCALE GENOMIC DNA]</scope>
    <source>
        <strain evidence="3">Ta-2019</strain>
    </source>
</reference>
<dbReference type="GO" id="GO:0003700">
    <property type="term" value="F:DNA-binding transcription factor activity"/>
    <property type="evidence" value="ECO:0007669"/>
    <property type="project" value="InterPro"/>
</dbReference>
<evidence type="ECO:0000259" key="2">
    <source>
        <dbReference type="Pfam" id="PF14379"/>
    </source>
</evidence>
<dbReference type="Proteomes" id="UP000824469">
    <property type="component" value="Unassembled WGS sequence"/>
</dbReference>
<keyword evidence="4" id="KW-1185">Reference proteome</keyword>
<evidence type="ECO:0000313" key="4">
    <source>
        <dbReference type="Proteomes" id="UP000824469"/>
    </source>
</evidence>
<accession>A0AA38FWN7</accession>
<feature type="compositionally biased region" description="Polar residues" evidence="1">
    <location>
        <begin position="48"/>
        <end position="61"/>
    </location>
</feature>
<comment type="caution">
    <text evidence="3">The sequence shown here is derived from an EMBL/GenBank/DDBJ whole genome shotgun (WGS) entry which is preliminary data.</text>
</comment>
<dbReference type="PANTHER" id="PTHR31499">
    <property type="entry name" value="MYB FAMILY TRANSCRIPTION FACTOR PHL11"/>
    <property type="match status" value="1"/>
</dbReference>
<protein>
    <recommendedName>
        <fullName evidence="2">MYB-CC type transcription factor LHEQLE-containing domain-containing protein</fullName>
    </recommendedName>
</protein>
<proteinExistence type="predicted"/>
<gene>
    <name evidence="3" type="ORF">KI387_026668</name>
</gene>
<organism evidence="3 4">
    <name type="scientific">Taxus chinensis</name>
    <name type="common">Chinese yew</name>
    <name type="synonym">Taxus wallichiana var. chinensis</name>
    <dbReference type="NCBI Taxonomy" id="29808"/>
    <lineage>
        <taxon>Eukaryota</taxon>
        <taxon>Viridiplantae</taxon>
        <taxon>Streptophyta</taxon>
        <taxon>Embryophyta</taxon>
        <taxon>Tracheophyta</taxon>
        <taxon>Spermatophyta</taxon>
        <taxon>Pinopsida</taxon>
        <taxon>Pinidae</taxon>
        <taxon>Conifers II</taxon>
        <taxon>Cupressales</taxon>
        <taxon>Taxaceae</taxon>
        <taxon>Taxus</taxon>
    </lineage>
</organism>
<evidence type="ECO:0000313" key="3">
    <source>
        <dbReference type="EMBL" id="KAH9311633.1"/>
    </source>
</evidence>
<feature type="domain" description="MYB-CC type transcription factor LHEQLE-containing" evidence="2">
    <location>
        <begin position="2"/>
        <end position="47"/>
    </location>
</feature>
<dbReference type="PANTHER" id="PTHR31499:SF79">
    <property type="entry name" value="HTH MYB-TYPE DOMAIN-CONTAINING PROTEIN"/>
    <property type="match status" value="1"/>
</dbReference>
<dbReference type="InterPro" id="IPR046955">
    <property type="entry name" value="PHR1-like"/>
</dbReference>
<dbReference type="EMBL" id="JAHRHJ020000006">
    <property type="protein sequence ID" value="KAH9311633.1"/>
    <property type="molecule type" value="Genomic_DNA"/>
</dbReference>
<name>A0AA38FWN7_TAXCH</name>
<feature type="non-terminal residue" evidence="3">
    <location>
        <position position="257"/>
    </location>
</feature>
<evidence type="ECO:0000256" key="1">
    <source>
        <dbReference type="SAM" id="MobiDB-lite"/>
    </source>
</evidence>
<dbReference type="InterPro" id="IPR025756">
    <property type="entry name" value="Myb_CC_LHEQLE"/>
</dbReference>
<dbReference type="AlphaFoldDB" id="A0AA38FWN7"/>
<dbReference type="Pfam" id="PF14379">
    <property type="entry name" value="Myb_CC_LHEQLE"/>
    <property type="match status" value="1"/>
</dbReference>
<sequence length="257" mass="29003">GVQITEALQMQMEVQKRLYEQLEVQRHLKLRIDAQGKYLEKIMEEHQTGTTKCQTPSFPESSSHEPNGKVKGVLRYSKNARQDDREDEAAGDMMPNKISQNDRDAIMNSSIVEKQQKTFLAYDKELCLANKEFGTTQKRIRANDNTGQAKQGSMYQKHFPLVRIGDLTDENYQSSLLCSVDQFESSRLVHFSTDSQSQQLEAQASAKVSDASLFISSYLPPSNSLVVSEAEFSSALDSMDSHQNIPSLQPGLFQPWT</sequence>